<evidence type="ECO:0000313" key="4">
    <source>
        <dbReference type="EMBL" id="SDO58228.1"/>
    </source>
</evidence>
<gene>
    <name evidence="4" type="ORF">SAMN04487957_10872</name>
</gene>
<organism evidence="4 5">
    <name type="scientific">Halomonas shengliensis</name>
    <dbReference type="NCBI Taxonomy" id="419597"/>
    <lineage>
        <taxon>Bacteria</taxon>
        <taxon>Pseudomonadati</taxon>
        <taxon>Pseudomonadota</taxon>
        <taxon>Gammaproteobacteria</taxon>
        <taxon>Oceanospirillales</taxon>
        <taxon>Halomonadaceae</taxon>
        <taxon>Halomonas</taxon>
    </lineage>
</organism>
<dbReference type="InterPro" id="IPR008816">
    <property type="entry name" value="Gly_zipper_2TM_dom"/>
</dbReference>
<dbReference type="InterPro" id="IPR051407">
    <property type="entry name" value="Bact_OM_lipoprot/Surf_antigen"/>
</dbReference>
<evidence type="ECO:0000256" key="2">
    <source>
        <dbReference type="ARBA" id="ARBA00023136"/>
    </source>
</evidence>
<dbReference type="GO" id="GO:0019867">
    <property type="term" value="C:outer membrane"/>
    <property type="evidence" value="ECO:0007669"/>
    <property type="project" value="InterPro"/>
</dbReference>
<evidence type="ECO:0000259" key="3">
    <source>
        <dbReference type="Pfam" id="PF05433"/>
    </source>
</evidence>
<dbReference type="OrthoDB" id="9132795at2"/>
<protein>
    <submittedName>
        <fullName evidence="4">Uncharacterized conserved protein YcfJ, contains glycine zipper 2TM domain</fullName>
    </submittedName>
</protein>
<dbReference type="EMBL" id="FNIV01000008">
    <property type="protein sequence ID" value="SDO58228.1"/>
    <property type="molecule type" value="Genomic_DNA"/>
</dbReference>
<feature type="domain" description="Glycine zipper 2TM" evidence="3">
    <location>
        <begin position="88"/>
        <end position="128"/>
    </location>
</feature>
<sequence length="222" mass="23737">MNKSIVVGTTLSVLGLGGLAFGAWQVQQPSGPRYAEVVSVQPVTRSVERPREVCKDVERVVTEQVPVEVPVQAPSGPAASRDPHRIVGSAAGALVGGLLGNQVGGGSGKKIATVAGAIGGALAGREVQERVEARQHAQAAGQVRYETRYETRERVITEEQCRTVMETHEETHGYDVTYRLDGEELIHRLEEPPQAERLPVVDGEVQWRAGSGEASDEAITEA</sequence>
<dbReference type="PANTHER" id="PTHR35603">
    <property type="match status" value="1"/>
</dbReference>
<dbReference type="STRING" id="419597.SAMN04487957_10872"/>
<dbReference type="RefSeq" id="WP_089679805.1">
    <property type="nucleotide sequence ID" value="NZ_FNIV01000008.1"/>
</dbReference>
<dbReference type="AlphaFoldDB" id="A0A1H0KQI8"/>
<accession>A0A1H0KQI8</accession>
<dbReference type="PANTHER" id="PTHR35603:SF2">
    <property type="entry name" value="OUTER MEMBRANE LIPOPROTEIN"/>
    <property type="match status" value="1"/>
</dbReference>
<keyword evidence="2" id="KW-0472">Membrane</keyword>
<reference evidence="5" key="1">
    <citation type="submission" date="2016-10" db="EMBL/GenBank/DDBJ databases">
        <authorList>
            <person name="Varghese N."/>
            <person name="Submissions S."/>
        </authorList>
    </citation>
    <scope>NUCLEOTIDE SEQUENCE [LARGE SCALE GENOMIC DNA]</scope>
    <source>
        <strain evidence="5">CGMCC 1.6444</strain>
    </source>
</reference>
<dbReference type="Pfam" id="PF05433">
    <property type="entry name" value="Rick_17kDa_Anti"/>
    <property type="match status" value="1"/>
</dbReference>
<evidence type="ECO:0000313" key="5">
    <source>
        <dbReference type="Proteomes" id="UP000199075"/>
    </source>
</evidence>
<proteinExistence type="predicted"/>
<evidence type="ECO:0000256" key="1">
    <source>
        <dbReference type="ARBA" id="ARBA00004370"/>
    </source>
</evidence>
<keyword evidence="5" id="KW-1185">Reference proteome</keyword>
<dbReference type="Proteomes" id="UP000199075">
    <property type="component" value="Unassembled WGS sequence"/>
</dbReference>
<name>A0A1H0KQI8_9GAMM</name>
<dbReference type="NCBIfam" id="NF008437">
    <property type="entry name" value="PRK11280.1"/>
    <property type="match status" value="1"/>
</dbReference>
<comment type="subcellular location">
    <subcellularLocation>
        <location evidence="1">Membrane</location>
    </subcellularLocation>
</comment>